<dbReference type="SMART" id="SM00256">
    <property type="entry name" value="FBOX"/>
    <property type="match status" value="1"/>
</dbReference>
<dbReference type="SUPFAM" id="SSF57850">
    <property type="entry name" value="RING/U-box"/>
    <property type="match status" value="1"/>
</dbReference>
<proteinExistence type="predicted"/>
<accession>G2XLE3</accession>
<sequence length="677" mass="69788">MPAAESCHSRSLSWLVKSCIPADPARHIAVPVLCPTPQPPPPSSPPASPISALPDDLLLECLARVPRASIPPLPAVSRRFATLLASDAFLHLRRAHAHLRPSLLALSVSDNGCIAQALLRFESSVPVLEVAALPLPPTLLHCGGSVFAHARAVVLGRDVFLIGRGATLRVDALTGAARACAPTLFPRKKFAAAAVGDRIYVAGGSARTAVVEEYDPEADAWRVVGEAPRRRYGCAGASAGGVFYVAGGVAVSGEGARALEAHVCAGSVDALHVASGAWARPRALPGGGCVVGACGVGDHLYMVASHAVELSFWRWCGATGRGGDGRGWGGWVALEAPPMPRGSVGLGMAVRVAMAGLGTNRVAAVVSAAAVRGHNAGGGALEGMVLVYDIAGGKWSRAPDLPPGFRRAASLQNAMWSSSCFINHDEREPRDCTNRFGSASTNSALNFVTPFQLIRRSHRSSFVPLSSRKPHFPAAAVSISSILFAHTEMHARLLLRMHAPISFAPASSPDAASFAPAAADVGGAVCLGYGIAIAVGVLVFISTVMLASYICVRAKAGAAAVLLADDDDDGGAPAASAVVVLGLDGPAIDALYPKFLHVGVGDDDNACAGAQCAICLGEFVAGDALRRGPGCGHRFHAECVERWLRVSATCPVCRDSPLPSPMATPLAEAMPLAAHAR</sequence>
<dbReference type="InterPro" id="IPR036047">
    <property type="entry name" value="F-box-like_dom_sf"/>
</dbReference>
<dbReference type="SMART" id="SM00184">
    <property type="entry name" value="RING"/>
    <property type="match status" value="1"/>
</dbReference>
<protein>
    <submittedName>
        <fullName evidence="4">Hypothetical_protein</fullName>
    </submittedName>
</protein>
<dbReference type="InterPro" id="IPR013083">
    <property type="entry name" value="Znf_RING/FYVE/PHD"/>
</dbReference>
<keyword evidence="1" id="KW-0863">Zinc-finger</keyword>
<organism evidence="4">
    <name type="scientific">Oryza glaberrima</name>
    <name type="common">African rice</name>
    <dbReference type="NCBI Taxonomy" id="4538"/>
    <lineage>
        <taxon>Eukaryota</taxon>
        <taxon>Viridiplantae</taxon>
        <taxon>Streptophyta</taxon>
        <taxon>Embryophyta</taxon>
        <taxon>Tracheophyta</taxon>
        <taxon>Spermatophyta</taxon>
        <taxon>Magnoliopsida</taxon>
        <taxon>Liliopsida</taxon>
        <taxon>Poales</taxon>
        <taxon>Poaceae</taxon>
        <taxon>BOP clade</taxon>
        <taxon>Oryzoideae</taxon>
        <taxon>Oryzeae</taxon>
        <taxon>Oryzinae</taxon>
        <taxon>Oryza</taxon>
    </lineage>
</organism>
<dbReference type="SUPFAM" id="SSF117281">
    <property type="entry name" value="Kelch motif"/>
    <property type="match status" value="1"/>
</dbReference>
<evidence type="ECO:0000256" key="2">
    <source>
        <dbReference type="SAM" id="Phobius"/>
    </source>
</evidence>
<dbReference type="EMBL" id="FQ377947">
    <property type="protein sequence ID" value="CBX24405.1"/>
    <property type="molecule type" value="Genomic_DNA"/>
</dbReference>
<dbReference type="Pfam" id="PF13639">
    <property type="entry name" value="zf-RING_2"/>
    <property type="match status" value="1"/>
</dbReference>
<dbReference type="GO" id="GO:0008270">
    <property type="term" value="F:zinc ion binding"/>
    <property type="evidence" value="ECO:0007669"/>
    <property type="project" value="UniProtKB-KW"/>
</dbReference>
<reference evidence="4" key="1">
    <citation type="submission" date="2010-10" db="EMBL/GenBank/DDBJ databases">
        <authorList>
            <person name="Genoscope - CEA"/>
        </authorList>
    </citation>
    <scope>NUCLEOTIDE SEQUENCE</scope>
</reference>
<dbReference type="AlphaFoldDB" id="G2XLE3"/>
<keyword evidence="2" id="KW-1133">Transmembrane helix</keyword>
<name>G2XLE3_ORYGL</name>
<dbReference type="CDD" id="cd16461">
    <property type="entry name" value="RING-H2_EL5-like"/>
    <property type="match status" value="1"/>
</dbReference>
<evidence type="ECO:0000313" key="4">
    <source>
        <dbReference type="EMBL" id="CBX24405.1"/>
    </source>
</evidence>
<dbReference type="InterPro" id="IPR006652">
    <property type="entry name" value="Kelch_1"/>
</dbReference>
<dbReference type="GO" id="GO:0016567">
    <property type="term" value="P:protein ubiquitination"/>
    <property type="evidence" value="ECO:0007669"/>
    <property type="project" value="InterPro"/>
</dbReference>
<keyword evidence="2" id="KW-0472">Membrane</keyword>
<dbReference type="InterPro" id="IPR044289">
    <property type="entry name" value="ATL67-70"/>
</dbReference>
<dbReference type="PANTHER" id="PTHR46592">
    <property type="entry name" value="RING-H2 FINGER PROTEIN ATL67"/>
    <property type="match status" value="1"/>
</dbReference>
<dbReference type="Pfam" id="PF00646">
    <property type="entry name" value="F-box"/>
    <property type="match status" value="1"/>
</dbReference>
<dbReference type="SUPFAM" id="SSF81383">
    <property type="entry name" value="F-box domain"/>
    <property type="match status" value="1"/>
</dbReference>
<dbReference type="PROSITE" id="PS50089">
    <property type="entry name" value="ZF_RING_2"/>
    <property type="match status" value="1"/>
</dbReference>
<feature type="domain" description="RING-type" evidence="3">
    <location>
        <begin position="612"/>
        <end position="654"/>
    </location>
</feature>
<keyword evidence="1" id="KW-0479">Metal-binding</keyword>
<dbReference type="InterPro" id="IPR015915">
    <property type="entry name" value="Kelch-typ_b-propeller"/>
</dbReference>
<keyword evidence="2" id="KW-0812">Transmembrane</keyword>
<dbReference type="Gene3D" id="3.30.40.10">
    <property type="entry name" value="Zinc/RING finger domain, C3HC4 (zinc finger)"/>
    <property type="match status" value="1"/>
</dbReference>
<evidence type="ECO:0000256" key="1">
    <source>
        <dbReference type="PROSITE-ProRule" id="PRU00175"/>
    </source>
</evidence>
<dbReference type="GO" id="GO:0016740">
    <property type="term" value="F:transferase activity"/>
    <property type="evidence" value="ECO:0007669"/>
    <property type="project" value="InterPro"/>
</dbReference>
<dbReference type="Gene3D" id="2.120.10.80">
    <property type="entry name" value="Kelch-type beta propeller"/>
    <property type="match status" value="1"/>
</dbReference>
<feature type="transmembrane region" description="Helical" evidence="2">
    <location>
        <begin position="527"/>
        <end position="552"/>
    </location>
</feature>
<dbReference type="InterPro" id="IPR001841">
    <property type="entry name" value="Znf_RING"/>
</dbReference>
<evidence type="ECO:0000259" key="3">
    <source>
        <dbReference type="PROSITE" id="PS50089"/>
    </source>
</evidence>
<dbReference type="Pfam" id="PF01344">
    <property type="entry name" value="Kelch_1"/>
    <property type="match status" value="1"/>
</dbReference>
<gene>
    <name evidence="4" type="primary">Ogl12g0016G16_6</name>
</gene>
<dbReference type="PANTHER" id="PTHR46592:SF14">
    <property type="entry name" value="RING-TYPE DOMAIN-CONTAINING PROTEIN"/>
    <property type="match status" value="1"/>
</dbReference>
<keyword evidence="1" id="KW-0862">Zinc</keyword>
<dbReference type="InterPro" id="IPR001810">
    <property type="entry name" value="F-box_dom"/>
</dbReference>
<dbReference type="CDD" id="cd22152">
    <property type="entry name" value="F-box_AtAFR-like"/>
    <property type="match status" value="1"/>
</dbReference>
<dbReference type="SMART" id="SM00612">
    <property type="entry name" value="Kelch"/>
    <property type="match status" value="1"/>
</dbReference>